<gene>
    <name evidence="7" type="ORF">FPE_LOCUS17501</name>
</gene>
<evidence type="ECO:0000259" key="6">
    <source>
        <dbReference type="PROSITE" id="PS50146"/>
    </source>
</evidence>
<dbReference type="Pfam" id="PF00781">
    <property type="entry name" value="DAGK_cat"/>
    <property type="match status" value="1"/>
</dbReference>
<protein>
    <recommendedName>
        <fullName evidence="6">DAGKc domain-containing protein</fullName>
    </recommendedName>
</protein>
<reference evidence="7" key="1">
    <citation type="submission" date="2023-05" db="EMBL/GenBank/DDBJ databases">
        <authorList>
            <person name="Huff M."/>
        </authorList>
    </citation>
    <scope>NUCLEOTIDE SEQUENCE</scope>
</reference>
<proteinExistence type="predicted"/>
<evidence type="ECO:0000256" key="1">
    <source>
        <dbReference type="ARBA" id="ARBA00022679"/>
    </source>
</evidence>
<dbReference type="InterPro" id="IPR001206">
    <property type="entry name" value="Diacylglycerol_kinase_cat_dom"/>
</dbReference>
<keyword evidence="2" id="KW-0547">Nucleotide-binding</keyword>
<evidence type="ECO:0000313" key="8">
    <source>
        <dbReference type="Proteomes" id="UP000834106"/>
    </source>
</evidence>
<keyword evidence="8" id="KW-1185">Reference proteome</keyword>
<evidence type="ECO:0000256" key="5">
    <source>
        <dbReference type="SAM" id="MobiDB-lite"/>
    </source>
</evidence>
<sequence>MRKIKRNFKRQKYQTGGALPILSLSLPSHPLPFPSHPIPSQPTTHQPPISAAVPLWWRNYFSHYTRCLSSVPFQDKKASPSTVNTRTGYLLCVSPSNNSSLRLPSQQSLRRLGLCPRIASRQQTSPVVFPEKRSRGKTAKGGSVGNKNEDPKNAKRGEQRIDIGDEESDLLGYEVFAGKLALDKKKYNKNAEAQTSKENASLDAVDAKLTSKAFIWGSEMLSLEDVISLSHCVGLRHFTVHAYPCRKGSCGIFLRHGKSRKDYRFIASTSEDALQWVNAFADQQFYVNCLPHPMASKKQGSDSIFSEFPPESYIKCKSPTKMLVILNPRSGRGRSSKVFHGLVEPIFKLAGFELEVVKTTSAGHARKLAASVDFSTCPNGIICVGGDGIVNEVLNGLLSRDNQKEAISIPIGIIPAGSDNSLVWTVHRTALVLGVRDPVSAAIAIVKGGLTATDVFAVEWIHTGAIHFGTTVTYFGFVSDVLELSEKHQKRFGPLRYFVAGFLKFLCLPKYSYGVEYLPARTEAGEGIVSSDLEVIDTSELYTDIMRRSSKEGLPRASSLSSIDSIMTPSRMSEAGMDTTCRSAEPSAYVRAIDPKSKRLSAGRSKLTADPEVIHPQLPHTVTTSMASTRSKSRPDKGRTRLTVTVDPYRSSWGNTDKEDISSTMSDPGPIWDAEPRWDTEPNWDVENPIELPVQSEDSEATEKKETIQKSEENWVVTKGHLLGVLVCNHSCKTVQSLSSQVVAPKAEYDDNTLDLLLVRGTGRLRLLRFFLCLQMGRHLSLPYVEYVKVKSVKIKPGKRTHNGCGIDGELFPVNEQVMCSLLPEQCRLIGRAPGSNK</sequence>
<dbReference type="Gene3D" id="3.40.50.10330">
    <property type="entry name" value="Probable inorganic polyphosphate/atp-NAD kinase, domain 1"/>
    <property type="match status" value="1"/>
</dbReference>
<dbReference type="SUPFAM" id="SSF111331">
    <property type="entry name" value="NAD kinase/diacylglycerol kinase-like"/>
    <property type="match status" value="1"/>
</dbReference>
<dbReference type="PANTHER" id="PTHR12358:SF111">
    <property type="entry name" value="CERAMIDE KINASE, ISOFORM A"/>
    <property type="match status" value="1"/>
</dbReference>
<dbReference type="Proteomes" id="UP000834106">
    <property type="component" value="Chromosome 10"/>
</dbReference>
<dbReference type="InterPro" id="IPR016064">
    <property type="entry name" value="NAD/diacylglycerol_kinase_sf"/>
</dbReference>
<organism evidence="7 8">
    <name type="scientific">Fraxinus pennsylvanica</name>
    <dbReference type="NCBI Taxonomy" id="56036"/>
    <lineage>
        <taxon>Eukaryota</taxon>
        <taxon>Viridiplantae</taxon>
        <taxon>Streptophyta</taxon>
        <taxon>Embryophyta</taxon>
        <taxon>Tracheophyta</taxon>
        <taxon>Spermatophyta</taxon>
        <taxon>Magnoliopsida</taxon>
        <taxon>eudicotyledons</taxon>
        <taxon>Gunneridae</taxon>
        <taxon>Pentapetalae</taxon>
        <taxon>asterids</taxon>
        <taxon>lamiids</taxon>
        <taxon>Lamiales</taxon>
        <taxon>Oleaceae</taxon>
        <taxon>Oleeae</taxon>
        <taxon>Fraxinus</taxon>
    </lineage>
</organism>
<dbReference type="AlphaFoldDB" id="A0AAD1ZIK0"/>
<dbReference type="GO" id="GO:0001729">
    <property type="term" value="F:ceramide kinase activity"/>
    <property type="evidence" value="ECO:0007669"/>
    <property type="project" value="TreeGrafter"/>
</dbReference>
<evidence type="ECO:0000313" key="7">
    <source>
        <dbReference type="EMBL" id="CAI9770462.1"/>
    </source>
</evidence>
<dbReference type="InterPro" id="IPR045540">
    <property type="entry name" value="YegS/DAGK_C"/>
</dbReference>
<dbReference type="GO" id="GO:0005524">
    <property type="term" value="F:ATP binding"/>
    <property type="evidence" value="ECO:0007669"/>
    <property type="project" value="UniProtKB-KW"/>
</dbReference>
<dbReference type="GO" id="GO:0016020">
    <property type="term" value="C:membrane"/>
    <property type="evidence" value="ECO:0007669"/>
    <property type="project" value="GOC"/>
</dbReference>
<name>A0AAD1ZIK0_9LAMI</name>
<dbReference type="Gene3D" id="2.60.200.40">
    <property type="match status" value="1"/>
</dbReference>
<feature type="compositionally biased region" description="Basic and acidic residues" evidence="5">
    <location>
        <begin position="147"/>
        <end position="161"/>
    </location>
</feature>
<dbReference type="EMBL" id="OU503045">
    <property type="protein sequence ID" value="CAI9770462.1"/>
    <property type="molecule type" value="Genomic_DNA"/>
</dbReference>
<dbReference type="Pfam" id="PF19279">
    <property type="entry name" value="YegS_C"/>
    <property type="match status" value="1"/>
</dbReference>
<dbReference type="PANTHER" id="PTHR12358">
    <property type="entry name" value="SPHINGOSINE KINASE"/>
    <property type="match status" value="1"/>
</dbReference>
<keyword evidence="1" id="KW-0808">Transferase</keyword>
<keyword evidence="3" id="KW-0418">Kinase</keyword>
<dbReference type="PROSITE" id="PS50146">
    <property type="entry name" value="DAGK"/>
    <property type="match status" value="1"/>
</dbReference>
<dbReference type="SMART" id="SM00046">
    <property type="entry name" value="DAGKc"/>
    <property type="match status" value="1"/>
</dbReference>
<dbReference type="InterPro" id="IPR017438">
    <property type="entry name" value="ATP-NAD_kinase_N"/>
</dbReference>
<evidence type="ECO:0000256" key="4">
    <source>
        <dbReference type="ARBA" id="ARBA00022840"/>
    </source>
</evidence>
<accession>A0AAD1ZIK0</accession>
<evidence type="ECO:0000256" key="3">
    <source>
        <dbReference type="ARBA" id="ARBA00022777"/>
    </source>
</evidence>
<dbReference type="InterPro" id="IPR050187">
    <property type="entry name" value="Lipid_Phosphate_FormReg"/>
</dbReference>
<feature type="region of interest" description="Disordered" evidence="5">
    <location>
        <begin position="124"/>
        <end position="161"/>
    </location>
</feature>
<feature type="region of interest" description="Disordered" evidence="5">
    <location>
        <begin position="649"/>
        <end position="684"/>
    </location>
</feature>
<evidence type="ECO:0000256" key="2">
    <source>
        <dbReference type="ARBA" id="ARBA00022741"/>
    </source>
</evidence>
<feature type="domain" description="DAGKc" evidence="6">
    <location>
        <begin position="317"/>
        <end position="462"/>
    </location>
</feature>
<keyword evidence="4" id="KW-0067">ATP-binding</keyword>
<dbReference type="GO" id="GO:0006672">
    <property type="term" value="P:ceramide metabolic process"/>
    <property type="evidence" value="ECO:0007669"/>
    <property type="project" value="TreeGrafter"/>
</dbReference>